<evidence type="ECO:0000256" key="1">
    <source>
        <dbReference type="SAM" id="Phobius"/>
    </source>
</evidence>
<protein>
    <submittedName>
        <fullName evidence="2">Uncharacterized protein</fullName>
    </submittedName>
</protein>
<keyword evidence="1" id="KW-0472">Membrane</keyword>
<organism evidence="2 3">
    <name type="scientific">candidate division WWE3 bacterium GW2011_GWC1_41_7</name>
    <dbReference type="NCBI Taxonomy" id="1619119"/>
    <lineage>
        <taxon>Bacteria</taxon>
        <taxon>Katanobacteria</taxon>
    </lineage>
</organism>
<comment type="caution">
    <text evidence="2">The sequence shown here is derived from an EMBL/GenBank/DDBJ whole genome shotgun (WGS) entry which is preliminary data.</text>
</comment>
<keyword evidence="1" id="KW-1133">Transmembrane helix</keyword>
<keyword evidence="1" id="KW-0812">Transmembrane</keyword>
<evidence type="ECO:0000313" key="2">
    <source>
        <dbReference type="EMBL" id="KKS21330.1"/>
    </source>
</evidence>
<accession>A0A0G0X8S9</accession>
<feature type="transmembrane region" description="Helical" evidence="1">
    <location>
        <begin position="55"/>
        <end position="83"/>
    </location>
</feature>
<gene>
    <name evidence="2" type="ORF">UU77_C0004G0007</name>
</gene>
<feature type="transmembrane region" description="Helical" evidence="1">
    <location>
        <begin position="24"/>
        <end position="43"/>
    </location>
</feature>
<evidence type="ECO:0000313" key="3">
    <source>
        <dbReference type="Proteomes" id="UP000034507"/>
    </source>
</evidence>
<dbReference type="AlphaFoldDB" id="A0A0G0X8S9"/>
<feature type="transmembrane region" description="Helical" evidence="1">
    <location>
        <begin position="95"/>
        <end position="119"/>
    </location>
</feature>
<dbReference type="EMBL" id="LCBX01000004">
    <property type="protein sequence ID" value="KKS21330.1"/>
    <property type="molecule type" value="Genomic_DNA"/>
</dbReference>
<name>A0A0G0X8S9_UNCKA</name>
<proteinExistence type="predicted"/>
<reference evidence="2 3" key="1">
    <citation type="journal article" date="2015" name="Nature">
        <title>rRNA introns, odd ribosomes, and small enigmatic genomes across a large radiation of phyla.</title>
        <authorList>
            <person name="Brown C.T."/>
            <person name="Hug L.A."/>
            <person name="Thomas B.C."/>
            <person name="Sharon I."/>
            <person name="Castelle C.J."/>
            <person name="Singh A."/>
            <person name="Wilkins M.J."/>
            <person name="Williams K.H."/>
            <person name="Banfield J.F."/>
        </authorList>
    </citation>
    <scope>NUCLEOTIDE SEQUENCE [LARGE SCALE GENOMIC DNA]</scope>
</reference>
<dbReference type="Proteomes" id="UP000034507">
    <property type="component" value="Unassembled WGS sequence"/>
</dbReference>
<sequence>MGNIDITSSKSNPAMRVLFGIGRIVLYLFLASIIIRLVGWIYSNTDVLWVFSVKVFGIVSATLIAGTMGLVLGLIAGAFSIVVKFKLPGTELNKSAWIVAFAVGLTAFTEFFGMLYGAFQP</sequence>